<dbReference type="AlphaFoldDB" id="A0A3D9HHB9"/>
<feature type="domain" description="NAD-dependent epimerase/dehydratase" evidence="6">
    <location>
        <begin position="3"/>
        <end position="220"/>
    </location>
</feature>
<accession>A0A3D9HHB9</accession>
<sequence>MKILILGGTGAMGVFLVKQLKSLNHQVVVTSRRDKISCKNITYVKGDAKDVSFIKGLLSNNWDVIVDFMVYSSLEFNERISLFLDNTAQYVYLSSARVFNNSKTPLTETSLRLLDSLEDKEFLSTDEYSLIKAKQEDVLKKSESNNWTIIRPYITYSENRFQLGVLEKEEWLYRVLKGRAIVFSKELCDKLTTMTHGLDVSKGILAILGNRKAFGETYNITTGTSYSWGEVLNIYLDILEEKLGYLPKVYLLESNKFIELVKNNYQVKYDRCYDRRFDNSKITKLLGDHNYIELKEGLRSCLELFLKKPEFLSINWRLEALKDKFSNEHTSLKEIKGIKPKLSYILNRYIK</sequence>
<comment type="pathway">
    <text evidence="1">Carbohydrate metabolism; galactose metabolism.</text>
</comment>
<comment type="similarity">
    <text evidence="2">Belongs to the NAD(P)-dependent epimerase/dehydratase family.</text>
</comment>
<dbReference type="SUPFAM" id="SSF51735">
    <property type="entry name" value="NAD(P)-binding Rossmann-fold domains"/>
    <property type="match status" value="1"/>
</dbReference>
<protein>
    <recommendedName>
        <fullName evidence="3">UDP-glucose 4-epimerase</fullName>
    </recommendedName>
    <alternativeName>
        <fullName evidence="5">Galactowaldenase</fullName>
    </alternativeName>
    <alternativeName>
        <fullName evidence="4">UDP-galactose 4-epimerase</fullName>
    </alternativeName>
</protein>
<dbReference type="Pfam" id="PF01370">
    <property type="entry name" value="Epimerase"/>
    <property type="match status" value="1"/>
</dbReference>
<reference evidence="7 8" key="1">
    <citation type="submission" date="2018-07" db="EMBL/GenBank/DDBJ databases">
        <title>Genomic Encyclopedia of Type Strains, Phase III (KMG-III): the genomes of soil and plant-associated and newly described type strains.</title>
        <authorList>
            <person name="Whitman W."/>
        </authorList>
    </citation>
    <scope>NUCLEOTIDE SEQUENCE [LARGE SCALE GENOMIC DNA]</scope>
    <source>
        <strain evidence="7 8">CECT 8487</strain>
    </source>
</reference>
<dbReference type="OrthoDB" id="9776016at2"/>
<evidence type="ECO:0000313" key="8">
    <source>
        <dbReference type="Proteomes" id="UP000256629"/>
    </source>
</evidence>
<gene>
    <name evidence="7" type="ORF">DFQ02_103273</name>
</gene>
<dbReference type="PANTHER" id="PTHR43725">
    <property type="entry name" value="UDP-GLUCOSE 4-EPIMERASE"/>
    <property type="match status" value="1"/>
</dbReference>
<evidence type="ECO:0000256" key="4">
    <source>
        <dbReference type="ARBA" id="ARBA00031367"/>
    </source>
</evidence>
<dbReference type="GO" id="GO:0005996">
    <property type="term" value="P:monosaccharide metabolic process"/>
    <property type="evidence" value="ECO:0007669"/>
    <property type="project" value="TreeGrafter"/>
</dbReference>
<evidence type="ECO:0000256" key="1">
    <source>
        <dbReference type="ARBA" id="ARBA00004947"/>
    </source>
</evidence>
<organism evidence="7 8">
    <name type="scientific">Seonamhaeicola aphaedonensis</name>
    <dbReference type="NCBI Taxonomy" id="1461338"/>
    <lineage>
        <taxon>Bacteria</taxon>
        <taxon>Pseudomonadati</taxon>
        <taxon>Bacteroidota</taxon>
        <taxon>Flavobacteriia</taxon>
        <taxon>Flavobacteriales</taxon>
        <taxon>Flavobacteriaceae</taxon>
    </lineage>
</organism>
<dbReference type="RefSeq" id="WP_116040310.1">
    <property type="nucleotide sequence ID" value="NZ_QRDX01000003.1"/>
</dbReference>
<name>A0A3D9HHB9_9FLAO</name>
<evidence type="ECO:0000256" key="2">
    <source>
        <dbReference type="ARBA" id="ARBA00007637"/>
    </source>
</evidence>
<dbReference type="PANTHER" id="PTHR43725:SF8">
    <property type="entry name" value="CHLOROPLAST STEM-LOOP BINDING PROTEIN OF 41 KDA B, CHLOROPLASTIC"/>
    <property type="match status" value="1"/>
</dbReference>
<evidence type="ECO:0000256" key="3">
    <source>
        <dbReference type="ARBA" id="ARBA00018569"/>
    </source>
</evidence>
<evidence type="ECO:0000259" key="6">
    <source>
        <dbReference type="Pfam" id="PF01370"/>
    </source>
</evidence>
<comment type="caution">
    <text evidence="7">The sequence shown here is derived from an EMBL/GenBank/DDBJ whole genome shotgun (WGS) entry which is preliminary data.</text>
</comment>
<evidence type="ECO:0000256" key="5">
    <source>
        <dbReference type="ARBA" id="ARBA00033067"/>
    </source>
</evidence>
<dbReference type="Gene3D" id="3.40.50.720">
    <property type="entry name" value="NAD(P)-binding Rossmann-like Domain"/>
    <property type="match status" value="1"/>
</dbReference>
<dbReference type="InterPro" id="IPR001509">
    <property type="entry name" value="Epimerase_deHydtase"/>
</dbReference>
<dbReference type="InterPro" id="IPR036291">
    <property type="entry name" value="NAD(P)-bd_dom_sf"/>
</dbReference>
<dbReference type="GO" id="GO:0005829">
    <property type="term" value="C:cytosol"/>
    <property type="evidence" value="ECO:0007669"/>
    <property type="project" value="TreeGrafter"/>
</dbReference>
<proteinExistence type="inferred from homology"/>
<evidence type="ECO:0000313" key="7">
    <source>
        <dbReference type="EMBL" id="RED48942.1"/>
    </source>
</evidence>
<dbReference type="EMBL" id="QRDX01000003">
    <property type="protein sequence ID" value="RED48942.1"/>
    <property type="molecule type" value="Genomic_DNA"/>
</dbReference>
<dbReference type="Proteomes" id="UP000256629">
    <property type="component" value="Unassembled WGS sequence"/>
</dbReference>
<keyword evidence="8" id="KW-1185">Reference proteome</keyword>
<dbReference type="GO" id="GO:0003978">
    <property type="term" value="F:UDP-glucose 4-epimerase activity"/>
    <property type="evidence" value="ECO:0007669"/>
    <property type="project" value="TreeGrafter"/>
</dbReference>